<gene>
    <name evidence="1" type="ORF">B0H16DRAFT_1661807</name>
</gene>
<dbReference type="Gene3D" id="3.40.50.720">
    <property type="entry name" value="NAD(P)-binding Rossmann-like Domain"/>
    <property type="match status" value="1"/>
</dbReference>
<sequence length="351" mass="38118">MSLPKHPIKVDYKLGLVEITCLVRGEDRASAIRDQLGVKVLVADLAEVDIIEAAAEIADVVLDTAQADFPKGCRAILAGLKTRYARTGIKSVFIHSSGTGALTDNARGKFASEKIYEDIDCADIRAIPKTYVHREADELISEASVEGYIRGYVVMPPLICKFSFANGRGTGPFSRTSVQIPALIRAALKLGQSIHVGPGRSMWNGVHVQDLVDLFSLLIDDALTGKPQAPTGLECFYFCATDTYAWNQLASAIGQKLHAKGKISTPEARALLPDEEKEVLGEWSAFAYGSNSRSKTGKADELGWKPKHHTTGLFESIDEEYEAVLEEGEDKAPKVHIDEMNRALGALETCG</sequence>
<dbReference type="PANTHER" id="PTHR48079:SF6">
    <property type="entry name" value="NAD(P)-BINDING DOMAIN-CONTAINING PROTEIN-RELATED"/>
    <property type="match status" value="1"/>
</dbReference>
<dbReference type="GO" id="GO:0005737">
    <property type="term" value="C:cytoplasm"/>
    <property type="evidence" value="ECO:0007669"/>
    <property type="project" value="TreeGrafter"/>
</dbReference>
<evidence type="ECO:0000313" key="1">
    <source>
        <dbReference type="EMBL" id="KAJ7763048.1"/>
    </source>
</evidence>
<dbReference type="InterPro" id="IPR036291">
    <property type="entry name" value="NAD(P)-bd_dom_sf"/>
</dbReference>
<dbReference type="Proteomes" id="UP001215598">
    <property type="component" value="Unassembled WGS sequence"/>
</dbReference>
<dbReference type="SUPFAM" id="SSF51735">
    <property type="entry name" value="NAD(P)-binding Rossmann-fold domains"/>
    <property type="match status" value="1"/>
</dbReference>
<dbReference type="PANTHER" id="PTHR48079">
    <property type="entry name" value="PROTEIN YEEZ"/>
    <property type="match status" value="1"/>
</dbReference>
<reference evidence="1" key="1">
    <citation type="submission" date="2023-03" db="EMBL/GenBank/DDBJ databases">
        <title>Massive genome expansion in bonnet fungi (Mycena s.s.) driven by repeated elements and novel gene families across ecological guilds.</title>
        <authorList>
            <consortium name="Lawrence Berkeley National Laboratory"/>
            <person name="Harder C.B."/>
            <person name="Miyauchi S."/>
            <person name="Viragh M."/>
            <person name="Kuo A."/>
            <person name="Thoen E."/>
            <person name="Andreopoulos B."/>
            <person name="Lu D."/>
            <person name="Skrede I."/>
            <person name="Drula E."/>
            <person name="Henrissat B."/>
            <person name="Morin E."/>
            <person name="Kohler A."/>
            <person name="Barry K."/>
            <person name="LaButti K."/>
            <person name="Morin E."/>
            <person name="Salamov A."/>
            <person name="Lipzen A."/>
            <person name="Mereny Z."/>
            <person name="Hegedus B."/>
            <person name="Baldrian P."/>
            <person name="Stursova M."/>
            <person name="Weitz H."/>
            <person name="Taylor A."/>
            <person name="Grigoriev I.V."/>
            <person name="Nagy L.G."/>
            <person name="Martin F."/>
            <person name="Kauserud H."/>
        </authorList>
    </citation>
    <scope>NUCLEOTIDE SEQUENCE</scope>
    <source>
        <strain evidence="1">CBHHK182m</strain>
    </source>
</reference>
<proteinExistence type="predicted"/>
<dbReference type="EMBL" id="JARKIB010000031">
    <property type="protein sequence ID" value="KAJ7763048.1"/>
    <property type="molecule type" value="Genomic_DNA"/>
</dbReference>
<organism evidence="1 2">
    <name type="scientific">Mycena metata</name>
    <dbReference type="NCBI Taxonomy" id="1033252"/>
    <lineage>
        <taxon>Eukaryota</taxon>
        <taxon>Fungi</taxon>
        <taxon>Dikarya</taxon>
        <taxon>Basidiomycota</taxon>
        <taxon>Agaricomycotina</taxon>
        <taxon>Agaricomycetes</taxon>
        <taxon>Agaricomycetidae</taxon>
        <taxon>Agaricales</taxon>
        <taxon>Marasmiineae</taxon>
        <taxon>Mycenaceae</taxon>
        <taxon>Mycena</taxon>
    </lineage>
</organism>
<keyword evidence="2" id="KW-1185">Reference proteome</keyword>
<comment type="caution">
    <text evidence="1">The sequence shown here is derived from an EMBL/GenBank/DDBJ whole genome shotgun (WGS) entry which is preliminary data.</text>
</comment>
<evidence type="ECO:0000313" key="2">
    <source>
        <dbReference type="Proteomes" id="UP001215598"/>
    </source>
</evidence>
<name>A0AAD7JEC7_9AGAR</name>
<dbReference type="InterPro" id="IPR051783">
    <property type="entry name" value="NAD(P)-dependent_oxidoreduct"/>
</dbReference>
<dbReference type="GO" id="GO:0004029">
    <property type="term" value="F:aldehyde dehydrogenase (NAD+) activity"/>
    <property type="evidence" value="ECO:0007669"/>
    <property type="project" value="TreeGrafter"/>
</dbReference>
<accession>A0AAD7JEC7</accession>
<protein>
    <submittedName>
        <fullName evidence="1">Uncharacterized protein</fullName>
    </submittedName>
</protein>
<dbReference type="AlphaFoldDB" id="A0AAD7JEC7"/>